<keyword evidence="2" id="KW-1185">Reference proteome</keyword>
<sequence>MGYVFRAWRDREEPAPFQRLHPVAKEENKNKVSLEGVASKHRRMGDEAGISEFRRYARVLIAVRRVVHCDSIQRRWQPLFRFIPGQTETASSIHVMLERCLAGSAWYLLQFLSTPENSSWLPFSS</sequence>
<dbReference type="EMBL" id="JAHYIQ010000002">
    <property type="protein sequence ID" value="KAK1134606.1"/>
    <property type="molecule type" value="Genomic_DNA"/>
</dbReference>
<comment type="caution">
    <text evidence="1">The sequence shown here is derived from an EMBL/GenBank/DDBJ whole genome shotgun (WGS) entry which is preliminary data.</text>
</comment>
<organism evidence="1 2">
    <name type="scientific">Melipona bicolor</name>
    <dbReference type="NCBI Taxonomy" id="60889"/>
    <lineage>
        <taxon>Eukaryota</taxon>
        <taxon>Metazoa</taxon>
        <taxon>Ecdysozoa</taxon>
        <taxon>Arthropoda</taxon>
        <taxon>Hexapoda</taxon>
        <taxon>Insecta</taxon>
        <taxon>Pterygota</taxon>
        <taxon>Neoptera</taxon>
        <taxon>Endopterygota</taxon>
        <taxon>Hymenoptera</taxon>
        <taxon>Apocrita</taxon>
        <taxon>Aculeata</taxon>
        <taxon>Apoidea</taxon>
        <taxon>Anthophila</taxon>
        <taxon>Apidae</taxon>
        <taxon>Melipona</taxon>
    </lineage>
</organism>
<evidence type="ECO:0000313" key="1">
    <source>
        <dbReference type="EMBL" id="KAK1134606.1"/>
    </source>
</evidence>
<dbReference type="Proteomes" id="UP001177670">
    <property type="component" value="Unassembled WGS sequence"/>
</dbReference>
<proteinExistence type="predicted"/>
<name>A0AA40GBK7_9HYME</name>
<dbReference type="AlphaFoldDB" id="A0AA40GBK7"/>
<evidence type="ECO:0000313" key="2">
    <source>
        <dbReference type="Proteomes" id="UP001177670"/>
    </source>
</evidence>
<reference evidence="1" key="1">
    <citation type="submission" date="2021-10" db="EMBL/GenBank/DDBJ databases">
        <title>Melipona bicolor Genome sequencing and assembly.</title>
        <authorList>
            <person name="Araujo N.S."/>
            <person name="Arias M.C."/>
        </authorList>
    </citation>
    <scope>NUCLEOTIDE SEQUENCE</scope>
    <source>
        <strain evidence="1">USP_2M_L1-L4_2017</strain>
        <tissue evidence="1">Whole body</tissue>
    </source>
</reference>
<accession>A0AA40GBK7</accession>
<protein>
    <submittedName>
        <fullName evidence="1">Uncharacterized protein</fullName>
    </submittedName>
</protein>
<gene>
    <name evidence="1" type="ORF">K0M31_007388</name>
</gene>